<dbReference type="AlphaFoldDB" id="A0A1J1E216"/>
<proteinExistence type="predicted"/>
<evidence type="ECO:0000313" key="1">
    <source>
        <dbReference type="EMBL" id="BAV94997.1"/>
    </source>
</evidence>
<sequence>MQIQIISSPHFFSGEIEIIKGLLEENLDVLYIRKPQSDRKTLSLFLSKIPQKWHYKIMIPYSEGLEDLEDLRYIRGFHFNKKSIDDLKGCFESKVNYLHKMNKRTSTGIHLPKNLSELPENIGDIWLSPVFKSISKQNYLPTVNWNPIKLNLPLERVVALGGVNQNNIDELKTRGFKKLALMGAIWTSNNQIKTFKDIKKLCLEKDLLS</sequence>
<accession>A0A1J1E216</accession>
<protein>
    <submittedName>
        <fullName evidence="1">Thiamin-phosphate pyrophosphorylase</fullName>
    </submittedName>
</protein>
<dbReference type="OrthoDB" id="194683at2"/>
<dbReference type="SUPFAM" id="SSF51391">
    <property type="entry name" value="Thiamin phosphate synthase"/>
    <property type="match status" value="1"/>
</dbReference>
<dbReference type="KEGG" id="ise:JBKA6_0984"/>
<reference evidence="1 2" key="1">
    <citation type="submission" date="2014-03" db="EMBL/GenBank/DDBJ databases">
        <title>complete genome sequence of Flavobacteriaceae bacterium JBKA-6.</title>
        <authorList>
            <person name="Takano T."/>
            <person name="Nakamura Y."/>
            <person name="Takuma S."/>
            <person name="Yasuike M."/>
            <person name="Matsuyama T."/>
            <person name="Sakai T."/>
            <person name="Fujiwara A."/>
            <person name="Kimoto K."/>
            <person name="Fukuda Y."/>
            <person name="Kondo H."/>
            <person name="Hirono I."/>
            <person name="Nakayasu C."/>
        </authorList>
    </citation>
    <scope>NUCLEOTIDE SEQUENCE [LARGE SCALE GENOMIC DNA]</scope>
    <source>
        <strain evidence="1 2">JBKA-6</strain>
    </source>
</reference>
<dbReference type="Proteomes" id="UP000243197">
    <property type="component" value="Chromosome"/>
</dbReference>
<gene>
    <name evidence="1" type="ORF">JBKA6_0984</name>
</gene>
<dbReference type="InterPro" id="IPR013785">
    <property type="entry name" value="Aldolase_TIM"/>
</dbReference>
<dbReference type="Gene3D" id="3.20.20.70">
    <property type="entry name" value="Aldolase class I"/>
    <property type="match status" value="1"/>
</dbReference>
<dbReference type="InterPro" id="IPR036206">
    <property type="entry name" value="ThiamineP_synth_sf"/>
</dbReference>
<dbReference type="EMBL" id="AP014564">
    <property type="protein sequence ID" value="BAV94997.1"/>
    <property type="molecule type" value="Genomic_DNA"/>
</dbReference>
<organism evidence="1 2">
    <name type="scientific">Ichthyobacterium seriolicida</name>
    <dbReference type="NCBI Taxonomy" id="242600"/>
    <lineage>
        <taxon>Bacteria</taxon>
        <taxon>Pseudomonadati</taxon>
        <taxon>Bacteroidota</taxon>
        <taxon>Flavobacteriia</taxon>
        <taxon>Flavobacteriales</taxon>
        <taxon>Ichthyobacteriaceae</taxon>
        <taxon>Ichthyobacterium</taxon>
    </lineage>
</organism>
<name>A0A1J1E216_9FLAO</name>
<dbReference type="RefSeq" id="WP_096686437.1">
    <property type="nucleotide sequence ID" value="NZ_AP014564.1"/>
</dbReference>
<evidence type="ECO:0000313" key="2">
    <source>
        <dbReference type="Proteomes" id="UP000243197"/>
    </source>
</evidence>
<keyword evidence="2" id="KW-1185">Reference proteome</keyword>